<dbReference type="STRING" id="1296120.A0A1B9H4L8"/>
<dbReference type="OrthoDB" id="448954at2759"/>
<feature type="compositionally biased region" description="Low complexity" evidence="3">
    <location>
        <begin position="13"/>
        <end position="33"/>
    </location>
</feature>
<dbReference type="PANTHER" id="PTHR14021">
    <property type="entry name" value="IRON-SULFUR CLUSTER CO-CHAPERONE PROTEIN HSCB"/>
    <property type="match status" value="1"/>
</dbReference>
<feature type="domain" description="Co-chaperone HscB C-terminal oligomerisation" evidence="4">
    <location>
        <begin position="176"/>
        <end position="249"/>
    </location>
</feature>
<reference evidence="6" key="2">
    <citation type="submission" date="2013-12" db="EMBL/GenBank/DDBJ databases">
        <title>Evolution of pathogenesis and genome organization in the Tremellales.</title>
        <authorList>
            <person name="Cuomo C."/>
            <person name="Litvintseva A."/>
            <person name="Heitman J."/>
            <person name="Chen Y."/>
            <person name="Sun S."/>
            <person name="Springer D."/>
            <person name="Dromer F."/>
            <person name="Young S."/>
            <person name="Zeng Q."/>
            <person name="Chapman S."/>
            <person name="Gujja S."/>
            <person name="Saif S."/>
            <person name="Birren B."/>
        </authorList>
    </citation>
    <scope>NUCLEOTIDE SEQUENCE [LARGE SCALE GENOMIC DNA]</scope>
    <source>
        <strain evidence="6">BCC8398</strain>
    </source>
</reference>
<feature type="compositionally biased region" description="Basic and acidic residues" evidence="3">
    <location>
        <begin position="1"/>
        <end position="10"/>
    </location>
</feature>
<evidence type="ECO:0000259" key="4">
    <source>
        <dbReference type="Pfam" id="PF07743"/>
    </source>
</evidence>
<comment type="similarity">
    <text evidence="1">Belongs to the HscB family.</text>
</comment>
<dbReference type="SUPFAM" id="SSF47144">
    <property type="entry name" value="HSC20 (HSCB), C-terminal oligomerisation domain"/>
    <property type="match status" value="1"/>
</dbReference>
<feature type="region of interest" description="Disordered" evidence="3">
    <location>
        <begin position="1"/>
        <end position="37"/>
    </location>
</feature>
<dbReference type="InterPro" id="IPR036386">
    <property type="entry name" value="HscB_C_sf"/>
</dbReference>
<evidence type="ECO:0000313" key="6">
    <source>
        <dbReference type="Proteomes" id="UP000092666"/>
    </source>
</evidence>
<dbReference type="GO" id="GO:0051087">
    <property type="term" value="F:protein-folding chaperone binding"/>
    <property type="evidence" value="ECO:0007669"/>
    <property type="project" value="InterPro"/>
</dbReference>
<dbReference type="InterPro" id="IPR036869">
    <property type="entry name" value="J_dom_sf"/>
</dbReference>
<dbReference type="GO" id="GO:0044571">
    <property type="term" value="P:[2Fe-2S] cluster assembly"/>
    <property type="evidence" value="ECO:0007669"/>
    <property type="project" value="InterPro"/>
</dbReference>
<dbReference type="Gene3D" id="1.20.1280.20">
    <property type="entry name" value="HscB, C-terminal domain"/>
    <property type="match status" value="1"/>
</dbReference>
<reference evidence="5 6" key="1">
    <citation type="submission" date="2013-07" db="EMBL/GenBank/DDBJ databases">
        <title>The Genome Sequence of Cryptococcus heveanensis BCC8398.</title>
        <authorList>
            <consortium name="The Broad Institute Genome Sequencing Platform"/>
            <person name="Cuomo C."/>
            <person name="Litvintseva A."/>
            <person name="Chen Y."/>
            <person name="Heitman J."/>
            <person name="Sun S."/>
            <person name="Springer D."/>
            <person name="Dromer F."/>
            <person name="Young S.K."/>
            <person name="Zeng Q."/>
            <person name="Gargeya S."/>
            <person name="Fitzgerald M."/>
            <person name="Abouelleil A."/>
            <person name="Alvarado L."/>
            <person name="Berlin A.M."/>
            <person name="Chapman S.B."/>
            <person name="Dewar J."/>
            <person name="Goldberg J."/>
            <person name="Griggs A."/>
            <person name="Gujja S."/>
            <person name="Hansen M."/>
            <person name="Howarth C."/>
            <person name="Imamovic A."/>
            <person name="Larimer J."/>
            <person name="McCowan C."/>
            <person name="Murphy C."/>
            <person name="Pearson M."/>
            <person name="Priest M."/>
            <person name="Roberts A."/>
            <person name="Saif S."/>
            <person name="Shea T."/>
            <person name="Sykes S."/>
            <person name="Wortman J."/>
            <person name="Nusbaum C."/>
            <person name="Birren B."/>
        </authorList>
    </citation>
    <scope>NUCLEOTIDE SEQUENCE [LARGE SCALE GENOMIC DNA]</scope>
    <source>
        <strain evidence="5 6">BCC8398</strain>
    </source>
</reference>
<protein>
    <submittedName>
        <fullName evidence="5">Fe-S protein assembly co-chaperone HscB</fullName>
    </submittedName>
</protein>
<keyword evidence="6" id="KW-1185">Reference proteome</keyword>
<dbReference type="GO" id="GO:0005739">
    <property type="term" value="C:mitochondrion"/>
    <property type="evidence" value="ECO:0007669"/>
    <property type="project" value="TreeGrafter"/>
</dbReference>
<dbReference type="GO" id="GO:0001671">
    <property type="term" value="F:ATPase activator activity"/>
    <property type="evidence" value="ECO:0007669"/>
    <property type="project" value="InterPro"/>
</dbReference>
<keyword evidence="2" id="KW-0143">Chaperone</keyword>
<dbReference type="InterPro" id="IPR009073">
    <property type="entry name" value="HscB_oligo_C"/>
</dbReference>
<evidence type="ECO:0000256" key="1">
    <source>
        <dbReference type="ARBA" id="ARBA00010476"/>
    </source>
</evidence>
<dbReference type="Gene3D" id="1.10.287.110">
    <property type="entry name" value="DnaJ domain"/>
    <property type="match status" value="1"/>
</dbReference>
<proteinExistence type="inferred from homology"/>
<accession>A0A1B9H4L8</accession>
<evidence type="ECO:0000313" key="5">
    <source>
        <dbReference type="EMBL" id="OCF38211.1"/>
    </source>
</evidence>
<dbReference type="NCBIfam" id="TIGR00714">
    <property type="entry name" value="hscB"/>
    <property type="match status" value="1"/>
</dbReference>
<gene>
    <name evidence="5" type="ORF">I316_00436</name>
</gene>
<sequence>MTPRAGDLRPRSKVVTRTSATSRRNNSTYTTSKPSQKCPSCSAAVLLPQSPCPNCSALLPLPSNLSHHSILFLSNPVASSSASASLDISQELANTPANGYDIDKAALKKNWLLRQRDLHPDKYQAKDDGEKSVSLARELSGRVNEAYNVLKDDLKRADYILSLHSRETEETDKIDDPMMLAEILEAREELEEASSQDEVDRIRADNHEKVVETTSRLSQAFAQNSPDLHEAKNLAIQLRYWRGLEDAAKDKVI</sequence>
<dbReference type="GO" id="GO:0051259">
    <property type="term" value="P:protein complex oligomerization"/>
    <property type="evidence" value="ECO:0007669"/>
    <property type="project" value="InterPro"/>
</dbReference>
<dbReference type="Proteomes" id="UP000092666">
    <property type="component" value="Unassembled WGS sequence"/>
</dbReference>
<dbReference type="SUPFAM" id="SSF46565">
    <property type="entry name" value="Chaperone J-domain"/>
    <property type="match status" value="1"/>
</dbReference>
<dbReference type="InterPro" id="IPR004640">
    <property type="entry name" value="HscB"/>
</dbReference>
<evidence type="ECO:0000256" key="3">
    <source>
        <dbReference type="SAM" id="MobiDB-lite"/>
    </source>
</evidence>
<dbReference type="Pfam" id="PF07743">
    <property type="entry name" value="HSCB_C"/>
    <property type="match status" value="1"/>
</dbReference>
<dbReference type="PANTHER" id="PTHR14021:SF15">
    <property type="entry name" value="IRON-SULFUR CLUSTER CO-CHAPERONE PROTEIN HSCB"/>
    <property type="match status" value="1"/>
</dbReference>
<name>A0A1B9H4L8_9TREE</name>
<dbReference type="AlphaFoldDB" id="A0A1B9H4L8"/>
<organism evidence="5 6">
    <name type="scientific">Kwoniella heveanensis BCC8398</name>
    <dbReference type="NCBI Taxonomy" id="1296120"/>
    <lineage>
        <taxon>Eukaryota</taxon>
        <taxon>Fungi</taxon>
        <taxon>Dikarya</taxon>
        <taxon>Basidiomycota</taxon>
        <taxon>Agaricomycotina</taxon>
        <taxon>Tremellomycetes</taxon>
        <taxon>Tremellales</taxon>
        <taxon>Cryptococcaceae</taxon>
        <taxon>Kwoniella</taxon>
    </lineage>
</organism>
<evidence type="ECO:0000256" key="2">
    <source>
        <dbReference type="ARBA" id="ARBA00023186"/>
    </source>
</evidence>
<dbReference type="EMBL" id="KI669492">
    <property type="protein sequence ID" value="OCF38211.1"/>
    <property type="molecule type" value="Genomic_DNA"/>
</dbReference>